<feature type="region of interest" description="Disordered" evidence="1">
    <location>
        <begin position="1"/>
        <end position="33"/>
    </location>
</feature>
<evidence type="ECO:0000256" key="1">
    <source>
        <dbReference type="SAM" id="MobiDB-lite"/>
    </source>
</evidence>
<accession>A0A0J7N395</accession>
<dbReference type="EMBL" id="LBMM01010873">
    <property type="protein sequence ID" value="KMQ87180.1"/>
    <property type="molecule type" value="Genomic_DNA"/>
</dbReference>
<dbReference type="AlphaFoldDB" id="A0A0J7N395"/>
<name>A0A0J7N395_LASNI</name>
<dbReference type="Proteomes" id="UP000036403">
    <property type="component" value="Unassembled WGS sequence"/>
</dbReference>
<feature type="domain" description="Endonuclease/exonuclease/phosphatase" evidence="2">
    <location>
        <begin position="321"/>
        <end position="450"/>
    </location>
</feature>
<dbReference type="PANTHER" id="PTHR33776:SF3">
    <property type="entry name" value="PHD-TYPE DOMAIN-CONTAINING PROTEIN"/>
    <property type="match status" value="1"/>
</dbReference>
<protein>
    <submittedName>
        <fullName evidence="3">Rna-directed dna polymerase from mobile element jockey</fullName>
    </submittedName>
</protein>
<dbReference type="Pfam" id="PF03372">
    <property type="entry name" value="Exo_endo_phos"/>
    <property type="match status" value="1"/>
</dbReference>
<evidence type="ECO:0000313" key="4">
    <source>
        <dbReference type="Proteomes" id="UP000036403"/>
    </source>
</evidence>
<keyword evidence="3" id="KW-0808">Transferase</keyword>
<dbReference type="GO" id="GO:0003964">
    <property type="term" value="F:RNA-directed DNA polymerase activity"/>
    <property type="evidence" value="ECO:0007669"/>
    <property type="project" value="UniProtKB-KW"/>
</dbReference>
<dbReference type="OrthoDB" id="7554938at2759"/>
<keyword evidence="3" id="KW-0695">RNA-directed DNA polymerase</keyword>
<evidence type="ECO:0000259" key="2">
    <source>
        <dbReference type="Pfam" id="PF03372"/>
    </source>
</evidence>
<comment type="caution">
    <text evidence="3">The sequence shown here is derived from an EMBL/GenBank/DDBJ whole genome shotgun (WGS) entry which is preliminary data.</text>
</comment>
<gene>
    <name evidence="3" type="ORF">RF55_13607</name>
</gene>
<proteinExistence type="predicted"/>
<dbReference type="SUPFAM" id="SSF56219">
    <property type="entry name" value="DNase I-like"/>
    <property type="match status" value="1"/>
</dbReference>
<keyword evidence="4" id="KW-1185">Reference proteome</keyword>
<feature type="compositionally biased region" description="Polar residues" evidence="1">
    <location>
        <begin position="12"/>
        <end position="21"/>
    </location>
</feature>
<sequence length="457" mass="52868">MLLRKKAAKPNHTPSNCSKENSSTERASDDSSTVNLNKGLSYTKSDLGPYKAVVTLKTLDKDVSHTKPDIEVLRSLFKLGVHFSVLERISRNKWYITFANISDANNAITNRLVRESKFSIEIPWFLIYRKVMIKGTSVDSNDELWKELKDSNVNMIFNKENMYRIKTRTYVNGEVNYVDSTTVKLSLRTATILSHVFLWRTCLVMSPYVPNIRQCFNCDQLNHFTKFYKNTVKCLTCGLDRHEDPILCLKTPCCINCQGSHRSLSKECPEIVVKKKTTELMAHQNIDYNTARRIILQGFPIKGQALIWNCQSVWKKRPELEMKSNDYDVIILSETWLEPKDRWLLRQFDTVRFNRNNRRGGGVAILVRNGIKYQHLDITYNASNKLEVCGVKVFFDSKYYAIISLYKPPQTSLSPQEWRLFFFQCEVRCEVLTGGDFNAHNTVWGCSSTCSEGKKKY</sequence>
<dbReference type="PANTHER" id="PTHR33776">
    <property type="entry name" value="ENDO/EXONUCLEASE/PHOSPHATASE DOMAIN-CONTAINING PROTEIN"/>
    <property type="match status" value="1"/>
</dbReference>
<dbReference type="InterPro" id="IPR036691">
    <property type="entry name" value="Endo/exonu/phosph_ase_sf"/>
</dbReference>
<reference evidence="3 4" key="1">
    <citation type="submission" date="2015-04" db="EMBL/GenBank/DDBJ databases">
        <title>Lasius niger genome sequencing.</title>
        <authorList>
            <person name="Konorov E.A."/>
            <person name="Nikitin M.A."/>
            <person name="Kirill M.V."/>
            <person name="Chang P."/>
        </authorList>
    </citation>
    <scope>NUCLEOTIDE SEQUENCE [LARGE SCALE GENOMIC DNA]</scope>
    <source>
        <tissue evidence="3">Whole</tissue>
    </source>
</reference>
<dbReference type="PaxDb" id="67767-A0A0J7N395"/>
<keyword evidence="3" id="KW-0548">Nucleotidyltransferase</keyword>
<evidence type="ECO:0000313" key="3">
    <source>
        <dbReference type="EMBL" id="KMQ87180.1"/>
    </source>
</evidence>
<dbReference type="InterPro" id="IPR005135">
    <property type="entry name" value="Endo/exonuclease/phosphatase"/>
</dbReference>
<dbReference type="Gene3D" id="3.60.10.10">
    <property type="entry name" value="Endonuclease/exonuclease/phosphatase"/>
    <property type="match status" value="1"/>
</dbReference>
<dbReference type="STRING" id="67767.A0A0J7N395"/>
<organism evidence="3 4">
    <name type="scientific">Lasius niger</name>
    <name type="common">Black garden ant</name>
    <dbReference type="NCBI Taxonomy" id="67767"/>
    <lineage>
        <taxon>Eukaryota</taxon>
        <taxon>Metazoa</taxon>
        <taxon>Ecdysozoa</taxon>
        <taxon>Arthropoda</taxon>
        <taxon>Hexapoda</taxon>
        <taxon>Insecta</taxon>
        <taxon>Pterygota</taxon>
        <taxon>Neoptera</taxon>
        <taxon>Endopterygota</taxon>
        <taxon>Hymenoptera</taxon>
        <taxon>Apocrita</taxon>
        <taxon>Aculeata</taxon>
        <taxon>Formicoidea</taxon>
        <taxon>Formicidae</taxon>
        <taxon>Formicinae</taxon>
        <taxon>Lasius</taxon>
        <taxon>Lasius</taxon>
    </lineage>
</organism>